<dbReference type="AlphaFoldDB" id="A0A8T7H7Q5"/>
<name>A0A8T7H7Q5_9EURY</name>
<protein>
    <recommendedName>
        <fullName evidence="1">DUF7282 domain-containing protein</fullName>
    </recommendedName>
</protein>
<sequence length="161" mass="17047">MKNHWLVIAAVFAACCIGPISAQTDAEANATSNASITIKDQMIPGDGVVGTVTVEKVVSNGTGWVAIHNNLFGHPGGVIGYAPVKSGENQDVKVTVHTFVAADTLFAVLHHDFGREGVFEYPVPDVEQRVDGEIVIVPFNATAENITLMNLTELCSKSATK</sequence>
<reference evidence="2" key="1">
    <citation type="submission" date="2020-05" db="EMBL/GenBank/DDBJ databases">
        <title>The first insight into the ecology of ammonia-tolerant syntrophic propionate oxidizing bacteria.</title>
        <authorList>
            <person name="Singh A."/>
            <person name="Schnurer A."/>
            <person name="Westerholm M."/>
        </authorList>
    </citation>
    <scope>NUCLEOTIDE SEQUENCE</scope>
    <source>
        <strain evidence="2">MAG54</strain>
    </source>
</reference>
<organism evidence="2 3">
    <name type="scientific">Methanoculleus bourgensis</name>
    <dbReference type="NCBI Taxonomy" id="83986"/>
    <lineage>
        <taxon>Archaea</taxon>
        <taxon>Methanobacteriati</taxon>
        <taxon>Methanobacteriota</taxon>
        <taxon>Stenosarchaea group</taxon>
        <taxon>Methanomicrobia</taxon>
        <taxon>Methanomicrobiales</taxon>
        <taxon>Methanomicrobiaceae</taxon>
        <taxon>Methanoculleus</taxon>
    </lineage>
</organism>
<accession>A0A8T7H7Q5</accession>
<evidence type="ECO:0000313" key="3">
    <source>
        <dbReference type="Proteomes" id="UP000737555"/>
    </source>
</evidence>
<feature type="domain" description="DUF7282" evidence="1">
    <location>
        <begin position="34"/>
        <end position="137"/>
    </location>
</feature>
<gene>
    <name evidence="2" type="ORF">HQQ74_07915</name>
</gene>
<evidence type="ECO:0000259" key="1">
    <source>
        <dbReference type="Pfam" id="PF23951"/>
    </source>
</evidence>
<dbReference type="PROSITE" id="PS51257">
    <property type="entry name" value="PROKAR_LIPOPROTEIN"/>
    <property type="match status" value="1"/>
</dbReference>
<dbReference type="EMBL" id="JABMJE010000113">
    <property type="protein sequence ID" value="NQS78610.1"/>
    <property type="molecule type" value="Genomic_DNA"/>
</dbReference>
<comment type="caution">
    <text evidence="2">The sequence shown here is derived from an EMBL/GenBank/DDBJ whole genome shotgun (WGS) entry which is preliminary data.</text>
</comment>
<dbReference type="InterPro" id="IPR055706">
    <property type="entry name" value="Slg1/2_DUF7282"/>
</dbReference>
<proteinExistence type="predicted"/>
<dbReference type="Proteomes" id="UP000737555">
    <property type="component" value="Unassembled WGS sequence"/>
</dbReference>
<evidence type="ECO:0000313" key="2">
    <source>
        <dbReference type="EMBL" id="NQS78610.1"/>
    </source>
</evidence>
<dbReference type="Pfam" id="PF23951">
    <property type="entry name" value="DUF7282"/>
    <property type="match status" value="1"/>
</dbReference>